<keyword evidence="2" id="KW-1185">Reference proteome</keyword>
<organism evidence="1 2">
    <name type="scientific">Timema podura</name>
    <name type="common">Walking stick</name>
    <dbReference type="NCBI Taxonomy" id="61482"/>
    <lineage>
        <taxon>Eukaryota</taxon>
        <taxon>Metazoa</taxon>
        <taxon>Ecdysozoa</taxon>
        <taxon>Arthropoda</taxon>
        <taxon>Hexapoda</taxon>
        <taxon>Insecta</taxon>
        <taxon>Pterygota</taxon>
        <taxon>Neoptera</taxon>
        <taxon>Polyneoptera</taxon>
        <taxon>Phasmatodea</taxon>
        <taxon>Timematodea</taxon>
        <taxon>Timematoidea</taxon>
        <taxon>Timematidae</taxon>
        <taxon>Timema</taxon>
    </lineage>
</organism>
<evidence type="ECO:0000313" key="2">
    <source>
        <dbReference type="Proteomes" id="UP001153148"/>
    </source>
</evidence>
<accession>A0ABN7NK62</accession>
<reference evidence="1" key="1">
    <citation type="submission" date="2021-03" db="EMBL/GenBank/DDBJ databases">
        <authorList>
            <person name="Tran Van P."/>
        </authorList>
    </citation>
    <scope>NUCLEOTIDE SEQUENCE</scope>
</reference>
<name>A0ABN7NK62_TIMPD</name>
<protein>
    <submittedName>
        <fullName evidence="1">Uncharacterized protein</fullName>
    </submittedName>
</protein>
<dbReference type="InterPro" id="IPR014748">
    <property type="entry name" value="Enoyl-CoA_hydra_C"/>
</dbReference>
<dbReference type="Proteomes" id="UP001153148">
    <property type="component" value="Unassembled WGS sequence"/>
</dbReference>
<dbReference type="EMBL" id="CAJPIN010003570">
    <property type="protein sequence ID" value="CAG2056241.1"/>
    <property type="molecule type" value="Genomic_DNA"/>
</dbReference>
<comment type="caution">
    <text evidence="1">The sequence shown here is derived from an EMBL/GenBank/DDBJ whole genome shotgun (WGS) entry which is preliminary data.</text>
</comment>
<sequence length="79" mass="9143">MRKVEFRGIVPAFVWKESMSMEATKALLRHSLRSKLDAALDSESALLVQHWCSSECQASFRSFLEQEDVFLQRPRLLEA</sequence>
<proteinExistence type="predicted"/>
<evidence type="ECO:0000313" key="1">
    <source>
        <dbReference type="EMBL" id="CAG2056241.1"/>
    </source>
</evidence>
<gene>
    <name evidence="1" type="ORF">TPAB3V08_LOCUS3235</name>
</gene>
<dbReference type="Gene3D" id="1.10.12.10">
    <property type="entry name" value="Lyase 2-enoyl-coa Hydratase, Chain A, domain 2"/>
    <property type="match status" value="1"/>
</dbReference>